<dbReference type="EMBL" id="JQDR03013501">
    <property type="protein sequence ID" value="KAA0189507.1"/>
    <property type="molecule type" value="Genomic_DNA"/>
</dbReference>
<dbReference type="InterPro" id="IPR004156">
    <property type="entry name" value="OATP"/>
</dbReference>
<dbReference type="Pfam" id="PF03137">
    <property type="entry name" value="OATP"/>
    <property type="match status" value="1"/>
</dbReference>
<dbReference type="Proteomes" id="UP000711488">
    <property type="component" value="Unassembled WGS sequence"/>
</dbReference>
<keyword evidence="1" id="KW-0472">Membrane</keyword>
<feature type="transmembrane region" description="Helical" evidence="1">
    <location>
        <begin position="70"/>
        <end position="90"/>
    </location>
</feature>
<dbReference type="PANTHER" id="PTHR11388">
    <property type="entry name" value="ORGANIC ANION TRANSPORTER"/>
    <property type="match status" value="1"/>
</dbReference>
<organism evidence="2">
    <name type="scientific">Hyalella azteca</name>
    <name type="common">Amphipod</name>
    <dbReference type="NCBI Taxonomy" id="294128"/>
    <lineage>
        <taxon>Eukaryota</taxon>
        <taxon>Metazoa</taxon>
        <taxon>Ecdysozoa</taxon>
        <taxon>Arthropoda</taxon>
        <taxon>Crustacea</taxon>
        <taxon>Multicrustacea</taxon>
        <taxon>Malacostraca</taxon>
        <taxon>Eumalacostraca</taxon>
        <taxon>Peracarida</taxon>
        <taxon>Amphipoda</taxon>
        <taxon>Senticaudata</taxon>
        <taxon>Talitrida</taxon>
        <taxon>Talitroidea</taxon>
        <taxon>Hyalellidae</taxon>
        <taxon>Hyalella</taxon>
    </lineage>
</organism>
<accession>A0A6A0GVC4</accession>
<keyword evidence="1" id="KW-0812">Transmembrane</keyword>
<reference evidence="2" key="2">
    <citation type="journal article" date="2018" name="Environ. Sci. Technol.">
        <title>The Toxicogenome of Hyalella azteca: A Model for Sediment Ecotoxicology and Evolutionary Toxicology.</title>
        <authorList>
            <person name="Poynton H.C."/>
            <person name="Hasenbein S."/>
            <person name="Benoit J.B."/>
            <person name="Sepulveda M.S."/>
            <person name="Poelchau M.F."/>
            <person name="Hughes D.S.T."/>
            <person name="Murali S.C."/>
            <person name="Chen S."/>
            <person name="Glastad K.M."/>
            <person name="Goodisman M.A.D."/>
            <person name="Werren J.H."/>
            <person name="Vineis J.H."/>
            <person name="Bowen J.L."/>
            <person name="Friedrich M."/>
            <person name="Jones J."/>
            <person name="Robertson H.M."/>
            <person name="Feyereisen R."/>
            <person name="Mechler-Hickson A."/>
            <person name="Mathers N."/>
            <person name="Lee C.E."/>
            <person name="Colbourne J.K."/>
            <person name="Biales A."/>
            <person name="Johnston J.S."/>
            <person name="Wellborn G.A."/>
            <person name="Rosendale A.J."/>
            <person name="Cridge A.G."/>
            <person name="Munoz-Torres M.C."/>
            <person name="Bain P.A."/>
            <person name="Manny A.R."/>
            <person name="Major K.M."/>
            <person name="Lambert F.N."/>
            <person name="Vulpe C.D."/>
            <person name="Tuck P."/>
            <person name="Blalock B.J."/>
            <person name="Lin Y.Y."/>
            <person name="Smith M.E."/>
            <person name="Ochoa-Acuna H."/>
            <person name="Chen M.M."/>
            <person name="Childers C.P."/>
            <person name="Qu J."/>
            <person name="Dugan S."/>
            <person name="Lee S.L."/>
            <person name="Chao H."/>
            <person name="Dinh H."/>
            <person name="Han Y."/>
            <person name="Doddapaneni H."/>
            <person name="Worley K.C."/>
            <person name="Muzny D.M."/>
            <person name="Gibbs R.A."/>
            <person name="Richards S."/>
        </authorList>
    </citation>
    <scope>NUCLEOTIDE SEQUENCE</scope>
    <source>
        <strain evidence="2">HAZT.00-mixed</strain>
        <tissue evidence="2">Whole organism</tissue>
    </source>
</reference>
<dbReference type="AlphaFoldDB" id="A0A6A0GVC4"/>
<gene>
    <name evidence="2" type="ORF">HAZT_HAZT008501</name>
</gene>
<dbReference type="PANTHER" id="PTHR11388:SF100">
    <property type="entry name" value="SOLUTE CARRIER ORGANIC ANION TRANSPORTER FAMILY MEMBER 4A1"/>
    <property type="match status" value="1"/>
</dbReference>
<name>A0A6A0GVC4_HYAAZ</name>
<dbReference type="GO" id="GO:0016020">
    <property type="term" value="C:membrane"/>
    <property type="evidence" value="ECO:0007669"/>
    <property type="project" value="InterPro"/>
</dbReference>
<dbReference type="GO" id="GO:0055085">
    <property type="term" value="P:transmembrane transport"/>
    <property type="evidence" value="ECO:0007669"/>
    <property type="project" value="InterPro"/>
</dbReference>
<reference evidence="2" key="1">
    <citation type="submission" date="2014-08" db="EMBL/GenBank/DDBJ databases">
        <authorList>
            <person name="Murali S."/>
            <person name="Richards S."/>
            <person name="Bandaranaike D."/>
            <person name="Bellair M."/>
            <person name="Blankenburg K."/>
            <person name="Chao H."/>
            <person name="Dinh H."/>
            <person name="Doddapaneni H."/>
            <person name="Dugan-Rocha S."/>
            <person name="Elkadiri S."/>
            <person name="Gnanaolivu R."/>
            <person name="Hughes D."/>
            <person name="Lee S."/>
            <person name="Li M."/>
            <person name="Ming W."/>
            <person name="Munidasa M."/>
            <person name="Muniz J."/>
            <person name="Nguyen L."/>
            <person name="Osuji N."/>
            <person name="Pu L.-L."/>
            <person name="Puazo M."/>
            <person name="Skinner E."/>
            <person name="Qu C."/>
            <person name="Quiroz J."/>
            <person name="Raj R."/>
            <person name="Weissenberger G."/>
            <person name="Xin Y."/>
            <person name="Zou X."/>
            <person name="Han Y."/>
            <person name="Worley K."/>
            <person name="Muzny D."/>
            <person name="Gibbs R."/>
        </authorList>
    </citation>
    <scope>NUCLEOTIDE SEQUENCE</scope>
    <source>
        <strain evidence="2">HAZT.00-mixed</strain>
        <tissue evidence="2">Whole organism</tissue>
    </source>
</reference>
<proteinExistence type="predicted"/>
<dbReference type="OrthoDB" id="5062115at2759"/>
<comment type="caution">
    <text evidence="2">The sequence shown here is derived from an EMBL/GenBank/DDBJ whole genome shotgun (WGS) entry which is preliminary data.</text>
</comment>
<keyword evidence="1" id="KW-1133">Transmembrane helix</keyword>
<protein>
    <submittedName>
        <fullName evidence="2">Uncharacterized protein</fullName>
    </submittedName>
</protein>
<evidence type="ECO:0000313" key="2">
    <source>
        <dbReference type="EMBL" id="KAA0189507.1"/>
    </source>
</evidence>
<sequence>MQTSSLFRCVETENRGLALGLQAISFRVLGSIPGPLLFGIAIDQACVLWGEACGVAGACVAYDNLHLSRYMFALCFVVKMISTIGFFIAWRSSVAVEASKTPLASPTIDATTARAYDNPALDST</sequence>
<reference evidence="2" key="3">
    <citation type="submission" date="2019-06" db="EMBL/GenBank/DDBJ databases">
        <authorList>
            <person name="Poynton C."/>
            <person name="Hasenbein S."/>
            <person name="Benoit J.B."/>
            <person name="Sepulveda M.S."/>
            <person name="Poelchau M.F."/>
            <person name="Murali S.C."/>
            <person name="Chen S."/>
            <person name="Glastad K.M."/>
            <person name="Werren J.H."/>
            <person name="Vineis J.H."/>
            <person name="Bowen J.L."/>
            <person name="Friedrich M."/>
            <person name="Jones J."/>
            <person name="Robertson H.M."/>
            <person name="Feyereisen R."/>
            <person name="Mechler-Hickson A."/>
            <person name="Mathers N."/>
            <person name="Lee C.E."/>
            <person name="Colbourne J.K."/>
            <person name="Biales A."/>
            <person name="Johnston J.S."/>
            <person name="Wellborn G.A."/>
            <person name="Rosendale A.J."/>
            <person name="Cridge A.G."/>
            <person name="Munoz-Torres M.C."/>
            <person name="Bain P.A."/>
            <person name="Manny A.R."/>
            <person name="Major K.M."/>
            <person name="Lambert F.N."/>
            <person name="Vulpe C.D."/>
            <person name="Tuck P."/>
            <person name="Blalock B.J."/>
            <person name="Lin Y.-Y."/>
            <person name="Smith M.E."/>
            <person name="Ochoa-Acuna H."/>
            <person name="Chen M.-J.M."/>
            <person name="Childers C.P."/>
            <person name="Qu J."/>
            <person name="Dugan S."/>
            <person name="Lee S.L."/>
            <person name="Chao H."/>
            <person name="Dinh H."/>
            <person name="Han Y."/>
            <person name="Doddapaneni H."/>
            <person name="Worley K.C."/>
            <person name="Muzny D.M."/>
            <person name="Gibbs R.A."/>
            <person name="Richards S."/>
        </authorList>
    </citation>
    <scope>NUCLEOTIDE SEQUENCE</scope>
    <source>
        <strain evidence="2">HAZT.00-mixed</strain>
        <tissue evidence="2">Whole organism</tissue>
    </source>
</reference>
<evidence type="ECO:0000256" key="1">
    <source>
        <dbReference type="SAM" id="Phobius"/>
    </source>
</evidence>